<proteinExistence type="predicted"/>
<dbReference type="Proteomes" id="UP000471026">
    <property type="component" value="Unassembled WGS sequence"/>
</dbReference>
<dbReference type="EMBL" id="WMHZ01000002">
    <property type="protein sequence ID" value="NDO77047.1"/>
    <property type="molecule type" value="Genomic_DNA"/>
</dbReference>
<evidence type="ECO:0000313" key="2">
    <source>
        <dbReference type="EMBL" id="NDO77047.1"/>
    </source>
</evidence>
<reference evidence="2 3" key="1">
    <citation type="submission" date="2019-11" db="EMBL/GenBank/DDBJ databases">
        <title>Draft genome sequence of Kocuria indica DP-K7, a methyl red degrading Actinobacterium.</title>
        <authorList>
            <person name="Kumaran S."/>
            <person name="Tischler D."/>
            <person name="Ngo A.C.R."/>
            <person name="Schultes F."/>
        </authorList>
    </citation>
    <scope>NUCLEOTIDE SEQUENCE [LARGE SCALE GENOMIC DNA]</scope>
    <source>
        <strain evidence="2 3">DP-K7</strain>
    </source>
</reference>
<protein>
    <submittedName>
        <fullName evidence="2">Alcohol dehydrogenase</fullName>
    </submittedName>
</protein>
<comment type="caution">
    <text evidence="2">The sequence shown here is derived from an EMBL/GenBank/DDBJ whole genome shotgun (WGS) entry which is preliminary data.</text>
</comment>
<dbReference type="AlphaFoldDB" id="A0A6N9QWK5"/>
<dbReference type="PANTHER" id="PTHR39426">
    <property type="entry name" value="HOMOLOGY TO DEATH-ON-CURING PROTEIN OF PHAGE P1"/>
    <property type="match status" value="1"/>
</dbReference>
<dbReference type="PANTHER" id="PTHR39426:SF1">
    <property type="entry name" value="HOMOLOGY TO DEATH-ON-CURING PROTEIN OF PHAGE P1"/>
    <property type="match status" value="1"/>
</dbReference>
<evidence type="ECO:0000259" key="1">
    <source>
        <dbReference type="PROSITE" id="PS51459"/>
    </source>
</evidence>
<organism evidence="2 3">
    <name type="scientific">Kocuria marina subsp. indica</name>
    <dbReference type="NCBI Taxonomy" id="1049583"/>
    <lineage>
        <taxon>Bacteria</taxon>
        <taxon>Bacillati</taxon>
        <taxon>Actinomycetota</taxon>
        <taxon>Actinomycetes</taxon>
        <taxon>Micrococcales</taxon>
        <taxon>Micrococcaceae</taxon>
        <taxon>Kocuria</taxon>
    </lineage>
</organism>
<accession>A0A6N9QWK5</accession>
<gene>
    <name evidence="2" type="ORF">GKZ75_02030</name>
</gene>
<dbReference type="InterPro" id="IPR053737">
    <property type="entry name" value="Type_II_TA_Toxin"/>
</dbReference>
<evidence type="ECO:0000313" key="3">
    <source>
        <dbReference type="Proteomes" id="UP000471026"/>
    </source>
</evidence>
<feature type="domain" description="Fido" evidence="1">
    <location>
        <begin position="6"/>
        <end position="118"/>
    </location>
</feature>
<dbReference type="Gene3D" id="1.20.120.1870">
    <property type="entry name" value="Fic/DOC protein, Fido domain"/>
    <property type="match status" value="1"/>
</dbReference>
<dbReference type="Pfam" id="PF02661">
    <property type="entry name" value="Fic"/>
    <property type="match status" value="1"/>
</dbReference>
<dbReference type="InterPro" id="IPR003812">
    <property type="entry name" value="Fido"/>
</dbReference>
<dbReference type="PROSITE" id="PS51459">
    <property type="entry name" value="FIDO"/>
    <property type="match status" value="1"/>
</dbReference>
<sequence length="120" mass="13126">MTRYLTTEDLLVVINDLGVGPSRDVGLLEAAAHRPSTMLWGHEAYPSLEEKAAALLESLVGNYPLVDGNKRLGWLATMVFLDINGVWLEAPDGDAYELVIAAASGRADLHDVAAMLRRWH</sequence>
<dbReference type="GO" id="GO:0016301">
    <property type="term" value="F:kinase activity"/>
    <property type="evidence" value="ECO:0007669"/>
    <property type="project" value="InterPro"/>
</dbReference>
<name>A0A6N9QWK5_9MICC</name>
<dbReference type="InterPro" id="IPR006440">
    <property type="entry name" value="Doc"/>
</dbReference>